<name>A0A1G6MQQ5_9BACI</name>
<evidence type="ECO:0000256" key="7">
    <source>
        <dbReference type="ARBA" id="ARBA00023172"/>
    </source>
</evidence>
<evidence type="ECO:0000256" key="1">
    <source>
        <dbReference type="ARBA" id="ARBA00010555"/>
    </source>
</evidence>
<dbReference type="InterPro" id="IPR004843">
    <property type="entry name" value="Calcineurin-like_PHP"/>
</dbReference>
<dbReference type="GO" id="GO:0004519">
    <property type="term" value="F:endonuclease activity"/>
    <property type="evidence" value="ECO:0007669"/>
    <property type="project" value="UniProtKB-KW"/>
</dbReference>
<feature type="domain" description="Nuclease SbcCD subunit D C-terminal" evidence="10">
    <location>
        <begin position="273"/>
        <end position="361"/>
    </location>
</feature>
<dbReference type="GO" id="GO:0006260">
    <property type="term" value="P:DNA replication"/>
    <property type="evidence" value="ECO:0007669"/>
    <property type="project" value="UniProtKB-KW"/>
</dbReference>
<evidence type="ECO:0000256" key="6">
    <source>
        <dbReference type="ARBA" id="ARBA00022839"/>
    </source>
</evidence>
<dbReference type="InterPro" id="IPR026843">
    <property type="entry name" value="SbcD_C"/>
</dbReference>
<reference evidence="12" key="1">
    <citation type="submission" date="2016-09" db="EMBL/GenBank/DDBJ databases">
        <authorList>
            <person name="Varghese N."/>
            <person name="Submissions S."/>
        </authorList>
    </citation>
    <scope>NUCLEOTIDE SEQUENCE [LARGE SCALE GENOMIC DNA]</scope>
    <source>
        <strain evidence="12">S5</strain>
    </source>
</reference>
<dbReference type="STRING" id="1612202.SAMN05421734_11217"/>
<keyword evidence="7 8" id="KW-0233">DNA recombination</keyword>
<comment type="function">
    <text evidence="8">SbcCD cleaves DNA hairpin structures. These structures can inhibit DNA replication and are intermediates in certain DNA recombination reactions. The complex acts as a 3'-&gt;5' double strand exonuclease that can open hairpins. It also has a 5' single-strand endonuclease activity.</text>
</comment>
<evidence type="ECO:0000259" key="9">
    <source>
        <dbReference type="Pfam" id="PF00149"/>
    </source>
</evidence>
<keyword evidence="8" id="KW-0255">Endonuclease</keyword>
<evidence type="ECO:0000256" key="3">
    <source>
        <dbReference type="ARBA" id="ARBA00013365"/>
    </source>
</evidence>
<dbReference type="EMBL" id="FMYI01000012">
    <property type="protein sequence ID" value="SDC57781.1"/>
    <property type="molecule type" value="Genomic_DNA"/>
</dbReference>
<dbReference type="AlphaFoldDB" id="A0A1G6MQQ5"/>
<dbReference type="InterPro" id="IPR004593">
    <property type="entry name" value="SbcD"/>
</dbReference>
<evidence type="ECO:0000313" key="11">
    <source>
        <dbReference type="EMBL" id="SDC57781.1"/>
    </source>
</evidence>
<keyword evidence="4 8" id="KW-0540">Nuclease</keyword>
<dbReference type="NCBIfam" id="TIGR00619">
    <property type="entry name" value="sbcd"/>
    <property type="match status" value="1"/>
</dbReference>
<comment type="subunit">
    <text evidence="2 8">Heterodimer of SbcC and SbcD.</text>
</comment>
<dbReference type="Pfam" id="PF00149">
    <property type="entry name" value="Metallophos"/>
    <property type="match status" value="1"/>
</dbReference>
<dbReference type="PANTHER" id="PTHR30337:SF0">
    <property type="entry name" value="NUCLEASE SBCCD SUBUNIT D"/>
    <property type="match status" value="1"/>
</dbReference>
<dbReference type="InterPro" id="IPR029052">
    <property type="entry name" value="Metallo-depent_PP-like"/>
</dbReference>
<dbReference type="GO" id="GO:0006310">
    <property type="term" value="P:DNA recombination"/>
    <property type="evidence" value="ECO:0007669"/>
    <property type="project" value="UniProtKB-KW"/>
</dbReference>
<gene>
    <name evidence="8" type="primary">sbcD</name>
    <name evidence="11" type="ORF">SAMN05421734_11217</name>
</gene>
<comment type="similarity">
    <text evidence="1 8">Belongs to the SbcD family.</text>
</comment>
<sequence>MIMKFLHTADWHLGKIVQGVHMTDDQDYILKEFIKAIETEKPDAVVIAGDLYDRAVPPTEAVSLLDNVLERIILHLEVPVIAIAGNHDSPSRLHFANKIMRSKGYYVTGELSSQLEPVKLEDEHGEVHFHTVPYTDPSQVRTLFGNDDIKSHDDAIKEVVHHIERDMDPNARHVFVGHLFVTPRGEEKENTSTSERQLSVGGAEHVSSEHFKNFHYTALGHLHQAHKVHSDNIRYAGSPLKYSASEERHQKGYYVVEIDEHGHTSIEKKNLIPKRDMRIVRGKMEDLLSQPRNDDYVFVHLEDETPVLSPMEKIRAVFPNTLHIQRDVSITGALSCDASTSTPVRHKMDHLSLFKAFYQEVKGTVLTDESEAIFKDVLEEVNEEERRK</sequence>
<proteinExistence type="inferred from homology"/>
<dbReference type="InterPro" id="IPR041796">
    <property type="entry name" value="Mre11_N"/>
</dbReference>
<dbReference type="GO" id="GO:0008408">
    <property type="term" value="F:3'-5' exonuclease activity"/>
    <property type="evidence" value="ECO:0007669"/>
    <property type="project" value="InterPro"/>
</dbReference>
<dbReference type="PANTHER" id="PTHR30337">
    <property type="entry name" value="COMPONENT OF ATP-DEPENDENT DSDNA EXONUCLEASE"/>
    <property type="match status" value="1"/>
</dbReference>
<evidence type="ECO:0000259" key="10">
    <source>
        <dbReference type="Pfam" id="PF12320"/>
    </source>
</evidence>
<evidence type="ECO:0000256" key="8">
    <source>
        <dbReference type="RuleBase" id="RU363069"/>
    </source>
</evidence>
<evidence type="ECO:0000256" key="5">
    <source>
        <dbReference type="ARBA" id="ARBA00022801"/>
    </source>
</evidence>
<keyword evidence="6 8" id="KW-0269">Exonuclease</keyword>
<dbReference type="Proteomes" id="UP000242949">
    <property type="component" value="Unassembled WGS sequence"/>
</dbReference>
<dbReference type="InterPro" id="IPR050535">
    <property type="entry name" value="DNA_Repair-Maintenance_Comp"/>
</dbReference>
<dbReference type="SUPFAM" id="SSF56300">
    <property type="entry name" value="Metallo-dependent phosphatases"/>
    <property type="match status" value="1"/>
</dbReference>
<evidence type="ECO:0000256" key="4">
    <source>
        <dbReference type="ARBA" id="ARBA00022722"/>
    </source>
</evidence>
<feature type="domain" description="Calcineurin-like phosphoesterase" evidence="9">
    <location>
        <begin position="3"/>
        <end position="224"/>
    </location>
</feature>
<accession>A0A1G6MQQ5</accession>
<evidence type="ECO:0000256" key="2">
    <source>
        <dbReference type="ARBA" id="ARBA00011322"/>
    </source>
</evidence>
<protein>
    <recommendedName>
        <fullName evidence="3 8">Nuclease SbcCD subunit D</fullName>
    </recommendedName>
</protein>
<keyword evidence="12" id="KW-1185">Reference proteome</keyword>
<keyword evidence="5 8" id="KW-0378">Hydrolase</keyword>
<evidence type="ECO:0000313" key="12">
    <source>
        <dbReference type="Proteomes" id="UP000242949"/>
    </source>
</evidence>
<organism evidence="11 12">
    <name type="scientific">Pelagirhabdus alkalitolerans</name>
    <dbReference type="NCBI Taxonomy" id="1612202"/>
    <lineage>
        <taxon>Bacteria</taxon>
        <taxon>Bacillati</taxon>
        <taxon>Bacillota</taxon>
        <taxon>Bacilli</taxon>
        <taxon>Bacillales</taxon>
        <taxon>Bacillaceae</taxon>
        <taxon>Pelagirhabdus</taxon>
    </lineage>
</organism>
<dbReference type="CDD" id="cd00840">
    <property type="entry name" value="MPP_Mre11_N"/>
    <property type="match status" value="1"/>
</dbReference>
<dbReference type="Pfam" id="PF12320">
    <property type="entry name" value="SbcD_C"/>
    <property type="match status" value="1"/>
</dbReference>
<dbReference type="Gene3D" id="3.60.21.10">
    <property type="match status" value="1"/>
</dbReference>
<keyword evidence="8" id="KW-0235">DNA replication</keyword>